<keyword evidence="6" id="KW-0736">Signalosome</keyword>
<evidence type="ECO:0000256" key="1">
    <source>
        <dbReference type="ARBA" id="ARBA00004123"/>
    </source>
</evidence>
<accession>A0A0C2ZTN0</accession>
<protein>
    <recommendedName>
        <fullName evidence="4">COP9 signalosome complex subunit 3</fullName>
    </recommendedName>
</protein>
<evidence type="ECO:0000256" key="2">
    <source>
        <dbReference type="ARBA" id="ARBA00004496"/>
    </source>
</evidence>
<dbReference type="AlphaFoldDB" id="A0A0C2ZTN0"/>
<dbReference type="STRING" id="1036808.A0A0C2ZTN0"/>
<keyword evidence="11" id="KW-1185">Reference proteome</keyword>
<evidence type="ECO:0000259" key="9">
    <source>
        <dbReference type="PROSITE" id="PS50250"/>
    </source>
</evidence>
<organism evidence="10 11">
    <name type="scientific">Scleroderma citrinum Foug A</name>
    <dbReference type="NCBI Taxonomy" id="1036808"/>
    <lineage>
        <taxon>Eukaryota</taxon>
        <taxon>Fungi</taxon>
        <taxon>Dikarya</taxon>
        <taxon>Basidiomycota</taxon>
        <taxon>Agaricomycotina</taxon>
        <taxon>Agaricomycetes</taxon>
        <taxon>Agaricomycetidae</taxon>
        <taxon>Boletales</taxon>
        <taxon>Sclerodermatineae</taxon>
        <taxon>Sclerodermataceae</taxon>
        <taxon>Scleroderma</taxon>
    </lineage>
</organism>
<dbReference type="EMBL" id="KN822026">
    <property type="protein sequence ID" value="KIM64873.1"/>
    <property type="molecule type" value="Genomic_DNA"/>
</dbReference>
<gene>
    <name evidence="10" type="ORF">SCLCIDRAFT_598688</name>
</gene>
<reference evidence="11" key="2">
    <citation type="submission" date="2015-01" db="EMBL/GenBank/DDBJ databases">
        <title>Evolutionary Origins and Diversification of the Mycorrhizal Mutualists.</title>
        <authorList>
            <consortium name="DOE Joint Genome Institute"/>
            <consortium name="Mycorrhizal Genomics Consortium"/>
            <person name="Kohler A."/>
            <person name="Kuo A."/>
            <person name="Nagy L.G."/>
            <person name="Floudas D."/>
            <person name="Copeland A."/>
            <person name="Barry K.W."/>
            <person name="Cichocki N."/>
            <person name="Veneault-Fourrey C."/>
            <person name="LaButti K."/>
            <person name="Lindquist E.A."/>
            <person name="Lipzen A."/>
            <person name="Lundell T."/>
            <person name="Morin E."/>
            <person name="Murat C."/>
            <person name="Riley R."/>
            <person name="Ohm R."/>
            <person name="Sun H."/>
            <person name="Tunlid A."/>
            <person name="Henrissat B."/>
            <person name="Grigoriev I.V."/>
            <person name="Hibbett D.S."/>
            <person name="Martin F."/>
        </authorList>
    </citation>
    <scope>NUCLEOTIDE SEQUENCE [LARGE SCALE GENOMIC DNA]</scope>
    <source>
        <strain evidence="11">Foug A</strain>
    </source>
</reference>
<dbReference type="PANTHER" id="PTHR10758:SF1">
    <property type="entry name" value="COP9 SIGNALOSOME COMPLEX SUBUNIT 3"/>
    <property type="match status" value="1"/>
</dbReference>
<dbReference type="Pfam" id="PF22788">
    <property type="entry name" value="COP9_hel_rpt"/>
    <property type="match status" value="1"/>
</dbReference>
<evidence type="ECO:0000256" key="7">
    <source>
        <dbReference type="ARBA" id="ARBA00023242"/>
    </source>
</evidence>
<evidence type="ECO:0000256" key="4">
    <source>
        <dbReference type="ARBA" id="ARBA00014878"/>
    </source>
</evidence>
<dbReference type="InParanoid" id="A0A0C2ZTN0"/>
<dbReference type="InterPro" id="IPR055089">
    <property type="entry name" value="COP9_N"/>
</dbReference>
<dbReference type="InterPro" id="IPR050756">
    <property type="entry name" value="CSN3"/>
</dbReference>
<dbReference type="Pfam" id="PF01399">
    <property type="entry name" value="PCI"/>
    <property type="match status" value="1"/>
</dbReference>
<dbReference type="GO" id="GO:0006511">
    <property type="term" value="P:ubiquitin-dependent protein catabolic process"/>
    <property type="evidence" value="ECO:0007669"/>
    <property type="project" value="TreeGrafter"/>
</dbReference>
<dbReference type="PROSITE" id="PS50250">
    <property type="entry name" value="PCI"/>
    <property type="match status" value="1"/>
</dbReference>
<evidence type="ECO:0000313" key="10">
    <source>
        <dbReference type="EMBL" id="KIM64873.1"/>
    </source>
</evidence>
<feature type="domain" description="PCI" evidence="9">
    <location>
        <begin position="239"/>
        <end position="401"/>
    </location>
</feature>
<evidence type="ECO:0000256" key="8">
    <source>
        <dbReference type="SAM" id="MobiDB-lite"/>
    </source>
</evidence>
<dbReference type="Proteomes" id="UP000053989">
    <property type="component" value="Unassembled WGS sequence"/>
</dbReference>
<feature type="region of interest" description="Disordered" evidence="8">
    <location>
        <begin position="1"/>
        <end position="38"/>
    </location>
</feature>
<proteinExistence type="inferred from homology"/>
<dbReference type="OrthoDB" id="29061at2759"/>
<reference evidence="10 11" key="1">
    <citation type="submission" date="2014-04" db="EMBL/GenBank/DDBJ databases">
        <authorList>
            <consortium name="DOE Joint Genome Institute"/>
            <person name="Kuo A."/>
            <person name="Kohler A."/>
            <person name="Nagy L.G."/>
            <person name="Floudas D."/>
            <person name="Copeland A."/>
            <person name="Barry K.W."/>
            <person name="Cichocki N."/>
            <person name="Veneault-Fourrey C."/>
            <person name="LaButti K."/>
            <person name="Lindquist E.A."/>
            <person name="Lipzen A."/>
            <person name="Lundell T."/>
            <person name="Morin E."/>
            <person name="Murat C."/>
            <person name="Sun H."/>
            <person name="Tunlid A."/>
            <person name="Henrissat B."/>
            <person name="Grigoriev I.V."/>
            <person name="Hibbett D.S."/>
            <person name="Martin F."/>
            <person name="Nordberg H.P."/>
            <person name="Cantor M.N."/>
            <person name="Hua S.X."/>
        </authorList>
    </citation>
    <scope>NUCLEOTIDE SEQUENCE [LARGE SCALE GENOMIC DNA]</scope>
    <source>
        <strain evidence="10 11">Foug A</strain>
    </source>
</reference>
<evidence type="ECO:0000256" key="3">
    <source>
        <dbReference type="ARBA" id="ARBA00007084"/>
    </source>
</evidence>
<dbReference type="GO" id="GO:0008180">
    <property type="term" value="C:COP9 signalosome"/>
    <property type="evidence" value="ECO:0007669"/>
    <property type="project" value="UniProtKB-KW"/>
</dbReference>
<keyword evidence="7" id="KW-0539">Nucleus</keyword>
<comment type="subcellular location">
    <subcellularLocation>
        <location evidence="2">Cytoplasm</location>
    </subcellularLocation>
    <subcellularLocation>
        <location evidence="1">Nucleus</location>
    </subcellularLocation>
</comment>
<sequence length="475" mass="52684">MSQTGLPSPPQQPTPVTEPEAQPSPVAPVPPPLDHTDENDISLHNVIAAITTATSPSQLNHNLKTFAPKEVREVIFASFLPDGQDPLSVLDIQANTLGILYILSARLHVPTSQRPPLDYIEEFCKMFVPEQARYAPERVTSLATGIAQAAEQGGNLRLAIQPLFDLLVRYSPTSSHLTTIHPIFLRTCVSARFFNAALPILAQPITTIDLSLSDLTYNDNLVYHYTGGVVYTALRRWAEAEEFFEICACSPGTVPAAIQLDALIKLVLVQLIREGKTSPPPKYIHPSLPRLFKGTPYSAFVNAYPKQRNQLRNIVETEQQIFAADKNLGLINQALEHAARWSIRKLTGTYLTLHISDIGQAVGIDSEDEVRALILDMIQSSEICARISTDGTVMFSDPPVKFDKADIDRVLAHAQEQCFLLTNLEREMARSKEYLAKFVKSKDDSNSWLGGTMDEDLVSDHPRSNYNWAEDVGFI</sequence>
<evidence type="ECO:0000256" key="6">
    <source>
        <dbReference type="ARBA" id="ARBA00022790"/>
    </source>
</evidence>
<evidence type="ECO:0000313" key="11">
    <source>
        <dbReference type="Proteomes" id="UP000053989"/>
    </source>
</evidence>
<dbReference type="PANTHER" id="PTHR10758">
    <property type="entry name" value="26S PROTEASOME NON-ATPASE REGULATORY SUBUNIT 3/COP9 SIGNALOSOME COMPLEX SUBUNIT 3"/>
    <property type="match status" value="1"/>
</dbReference>
<dbReference type="GO" id="GO:0005737">
    <property type="term" value="C:cytoplasm"/>
    <property type="evidence" value="ECO:0007669"/>
    <property type="project" value="UniProtKB-SubCell"/>
</dbReference>
<dbReference type="HOGENOM" id="CLU_028825_2_1_1"/>
<dbReference type="InterPro" id="IPR000717">
    <property type="entry name" value="PCI_dom"/>
</dbReference>
<comment type="similarity">
    <text evidence="3">Belongs to the CSN3 family.</text>
</comment>
<evidence type="ECO:0000256" key="5">
    <source>
        <dbReference type="ARBA" id="ARBA00022490"/>
    </source>
</evidence>
<name>A0A0C2ZTN0_9AGAM</name>
<keyword evidence="5" id="KW-0963">Cytoplasm</keyword>
<feature type="compositionally biased region" description="Low complexity" evidence="8">
    <location>
        <begin position="14"/>
        <end position="24"/>
    </location>
</feature>